<comment type="caution">
    <text evidence="2">The sequence shown here is derived from an EMBL/GenBank/DDBJ whole genome shotgun (WGS) entry which is preliminary data.</text>
</comment>
<evidence type="ECO:0000313" key="2">
    <source>
        <dbReference type="EMBL" id="EET43793.1"/>
    </source>
</evidence>
<evidence type="ECO:0000313" key="3">
    <source>
        <dbReference type="Proteomes" id="UP000005365"/>
    </source>
</evidence>
<organism evidence="2 3">
    <name type="scientific">Neisseria sicca ATCC 29256</name>
    <dbReference type="NCBI Taxonomy" id="547045"/>
    <lineage>
        <taxon>Bacteria</taxon>
        <taxon>Pseudomonadati</taxon>
        <taxon>Pseudomonadota</taxon>
        <taxon>Betaproteobacteria</taxon>
        <taxon>Neisseriales</taxon>
        <taxon>Neisseriaceae</taxon>
        <taxon>Neisseria</taxon>
    </lineage>
</organism>
<evidence type="ECO:0000256" key="1">
    <source>
        <dbReference type="SAM" id="SignalP"/>
    </source>
</evidence>
<keyword evidence="1" id="KW-0732">Signal</keyword>
<dbReference type="RefSeq" id="WP_003759558.1">
    <property type="nucleotide sequence ID" value="NZ_ACKO02000015.1"/>
</dbReference>
<name>C6M770_NEISI</name>
<dbReference type="InterPro" id="IPR009989">
    <property type="entry name" value="TrbM"/>
</dbReference>
<dbReference type="eggNOG" id="ENOG5032UGF">
    <property type="taxonomic scope" value="Bacteria"/>
</dbReference>
<reference evidence="2" key="1">
    <citation type="submission" date="2009-07" db="EMBL/GenBank/DDBJ databases">
        <authorList>
            <person name="Weinstock G."/>
            <person name="Sodergren E."/>
            <person name="Clifton S."/>
            <person name="Fulton L."/>
            <person name="Fulton B."/>
            <person name="Courtney L."/>
            <person name="Fronick C."/>
            <person name="Harrison M."/>
            <person name="Strong C."/>
            <person name="Farmer C."/>
            <person name="Delahaunty K."/>
            <person name="Markovic C."/>
            <person name="Hall O."/>
            <person name="Minx P."/>
            <person name="Tomlinson C."/>
            <person name="Mitreva M."/>
            <person name="Nelson J."/>
            <person name="Hou S."/>
            <person name="Wollam A."/>
            <person name="Pepin K.H."/>
            <person name="Johnson M."/>
            <person name="Bhonagiri V."/>
            <person name="Nash W.E."/>
            <person name="Warren W."/>
            <person name="Chinwalla A."/>
            <person name="Mardis E.R."/>
            <person name="Wilson R.K."/>
        </authorList>
    </citation>
    <scope>NUCLEOTIDE SEQUENCE [LARGE SCALE GENOMIC DNA]</scope>
    <source>
        <strain evidence="2">ATCC 29256</strain>
    </source>
</reference>
<sequence>MNKSLGLLAAAMLGAAPAAFADDVMNGDTRLACEAVLCLSSGDRPSECAPSIKRYFSIRHKKLGDTLKARRNFLKMCPTSSENAEMAGLTDAIAEGAGRCDAQELNRMMRYTKLEKVCEQKTKYSLGRKYVVEDNCQTVKKTYIRPDKPGYCKAYFDHGWTTVADKVRYVGEERNGGRWVDVR</sequence>
<keyword evidence="3" id="KW-1185">Reference proteome</keyword>
<dbReference type="AlphaFoldDB" id="C6M770"/>
<feature type="signal peptide" evidence="1">
    <location>
        <begin position="1"/>
        <end position="21"/>
    </location>
</feature>
<gene>
    <name evidence="2" type="ORF">NEISICOT_02377</name>
</gene>
<accession>C6M770</accession>
<dbReference type="EMBL" id="ACKO02000015">
    <property type="protein sequence ID" value="EET43793.1"/>
    <property type="molecule type" value="Genomic_DNA"/>
</dbReference>
<feature type="chain" id="PRO_5002968944" evidence="1">
    <location>
        <begin position="22"/>
        <end position="183"/>
    </location>
</feature>
<dbReference type="Pfam" id="PF07424">
    <property type="entry name" value="TrbM"/>
    <property type="match status" value="1"/>
</dbReference>
<dbReference type="Proteomes" id="UP000005365">
    <property type="component" value="Unassembled WGS sequence"/>
</dbReference>
<proteinExistence type="predicted"/>
<protein>
    <submittedName>
        <fullName evidence="2">TrbM</fullName>
    </submittedName>
</protein>